<keyword evidence="3 5" id="KW-0690">Ribosome biogenesis</keyword>
<comment type="function">
    <text evidence="5">May play a role in ribosome biogenesis.</text>
</comment>
<dbReference type="PANTHER" id="PTHR14211">
    <property type="entry name" value="GLIOMA SUPPRESSOR CANDIDATE REGION GENE 2"/>
    <property type="match status" value="1"/>
</dbReference>
<sequence>MAKSKQSRKGKKAWVKNVDVDDVDQALDAKREREILLGADEDFVIDTQGDSRNKKQKVLRTTEILRNKSKVPALGERIQKKPLLKKRTNELMTLAGRQLSGNKFKATVNREGILRASSEDLWTEDISAEPQVPVVSQSQPSISNTPATRAPKTLLQKPLALTNPTARDLKEFEDGGKSYNPALEDWKSLIEHEFGNESTEELKRQKMEEHKERIRYLIETLEDNEVQDLDESVEDTEPVVENEEDKYRLSINPRTEIKTKTKTQRNKEERHKKRTELQGKIRDLKAKLSEIENLQQIQEEVEQKLNEDKPQRVKTYTRHGKHDVTFAPIEVKLSDELTGNLRSLKPEGNLLYDTMHKLEMGGKVELRVPHIRKKRFRPRIVEKRSYRDL</sequence>
<organism evidence="7 8">
    <name type="scientific">Australozyma saopauloensis</name>
    <dbReference type="NCBI Taxonomy" id="291208"/>
    <lineage>
        <taxon>Eukaryota</taxon>
        <taxon>Fungi</taxon>
        <taxon>Dikarya</taxon>
        <taxon>Ascomycota</taxon>
        <taxon>Saccharomycotina</taxon>
        <taxon>Pichiomycetes</taxon>
        <taxon>Metschnikowiaceae</taxon>
        <taxon>Australozyma</taxon>
    </lineage>
</organism>
<gene>
    <name evidence="7" type="ORF">PUMCH_003504</name>
</gene>
<dbReference type="AlphaFoldDB" id="A0AAX4HCB5"/>
<dbReference type="InterPro" id="IPR011687">
    <property type="entry name" value="Nop53/GLTSCR2"/>
</dbReference>
<dbReference type="PANTHER" id="PTHR14211:SF7">
    <property type="entry name" value="RIBOSOME BIOGENESIS PROTEIN NOP53"/>
    <property type="match status" value="1"/>
</dbReference>
<dbReference type="GO" id="GO:0008097">
    <property type="term" value="F:5S rRNA binding"/>
    <property type="evidence" value="ECO:0007669"/>
    <property type="project" value="TreeGrafter"/>
</dbReference>
<name>A0AAX4HCB5_9ASCO</name>
<proteinExistence type="inferred from homology"/>
<dbReference type="RefSeq" id="XP_062878538.1">
    <property type="nucleotide sequence ID" value="XM_063022468.1"/>
</dbReference>
<feature type="coiled-coil region" evidence="6">
    <location>
        <begin position="274"/>
        <end position="307"/>
    </location>
</feature>
<dbReference type="PIRSF" id="PIRSF017302">
    <property type="entry name" value="Gltscr2"/>
    <property type="match status" value="1"/>
</dbReference>
<evidence type="ECO:0000256" key="5">
    <source>
        <dbReference type="PIRNR" id="PIRNR017302"/>
    </source>
</evidence>
<protein>
    <recommendedName>
        <fullName evidence="2 5">Ribosome biogenesis protein NOP53</fullName>
    </recommendedName>
</protein>
<evidence type="ECO:0000256" key="2">
    <source>
        <dbReference type="ARBA" id="ARBA00018339"/>
    </source>
</evidence>
<dbReference type="GO" id="GO:0005654">
    <property type="term" value="C:nucleoplasm"/>
    <property type="evidence" value="ECO:0007669"/>
    <property type="project" value="UniProtKB-SubCell"/>
</dbReference>
<reference evidence="7 8" key="1">
    <citation type="submission" date="2023-10" db="EMBL/GenBank/DDBJ databases">
        <title>Draft Genome Sequence of Candida saopaulonensis from a very Premature Infant with Sepsis.</title>
        <authorList>
            <person name="Ning Y."/>
            <person name="Dai R."/>
            <person name="Xiao M."/>
            <person name="Xu Y."/>
            <person name="Yan Q."/>
            <person name="Zhang L."/>
        </authorList>
    </citation>
    <scope>NUCLEOTIDE SEQUENCE [LARGE SCALE GENOMIC DNA]</scope>
    <source>
        <strain evidence="7 8">19XY460</strain>
    </source>
</reference>
<comment type="subcellular location">
    <subcellularLocation>
        <location evidence="5">Nucleus</location>
        <location evidence="5">Nucleolus</location>
    </subcellularLocation>
    <subcellularLocation>
        <location evidence="5">Nucleus</location>
        <location evidence="5">Nucleoplasm</location>
    </subcellularLocation>
</comment>
<evidence type="ECO:0000256" key="6">
    <source>
        <dbReference type="SAM" id="Coils"/>
    </source>
</evidence>
<comment type="similarity">
    <text evidence="1 5">Belongs to the NOP53 family.</text>
</comment>
<dbReference type="Pfam" id="PF07767">
    <property type="entry name" value="Nop53"/>
    <property type="match status" value="1"/>
</dbReference>
<evidence type="ECO:0000256" key="1">
    <source>
        <dbReference type="ARBA" id="ARBA00008838"/>
    </source>
</evidence>
<keyword evidence="4 5" id="KW-0539">Nucleus</keyword>
<dbReference type="EMBL" id="CP138897">
    <property type="protein sequence ID" value="WPK26156.1"/>
    <property type="molecule type" value="Genomic_DNA"/>
</dbReference>
<evidence type="ECO:0000256" key="3">
    <source>
        <dbReference type="ARBA" id="ARBA00022517"/>
    </source>
</evidence>
<evidence type="ECO:0000313" key="7">
    <source>
        <dbReference type="EMBL" id="WPK26156.1"/>
    </source>
</evidence>
<keyword evidence="6" id="KW-0175">Coiled coil</keyword>
<evidence type="ECO:0000313" key="8">
    <source>
        <dbReference type="Proteomes" id="UP001338582"/>
    </source>
</evidence>
<accession>A0AAX4HCB5</accession>
<dbReference type="GO" id="GO:0006364">
    <property type="term" value="P:rRNA processing"/>
    <property type="evidence" value="ECO:0007669"/>
    <property type="project" value="TreeGrafter"/>
</dbReference>
<dbReference type="GO" id="GO:0005730">
    <property type="term" value="C:nucleolus"/>
    <property type="evidence" value="ECO:0007669"/>
    <property type="project" value="UniProtKB-SubCell"/>
</dbReference>
<keyword evidence="8" id="KW-1185">Reference proteome</keyword>
<dbReference type="KEGG" id="asau:88174568"/>
<evidence type="ECO:0000256" key="4">
    <source>
        <dbReference type="ARBA" id="ARBA00023242"/>
    </source>
</evidence>
<dbReference type="GO" id="GO:0000027">
    <property type="term" value="P:ribosomal large subunit assembly"/>
    <property type="evidence" value="ECO:0007669"/>
    <property type="project" value="UniProtKB-UniRule"/>
</dbReference>
<dbReference type="Proteomes" id="UP001338582">
    <property type="component" value="Chromosome 4"/>
</dbReference>
<dbReference type="GeneID" id="88174568"/>